<keyword evidence="1" id="KW-1133">Transmembrane helix</keyword>
<evidence type="ECO:0000256" key="1">
    <source>
        <dbReference type="SAM" id="Phobius"/>
    </source>
</evidence>
<sequence length="425" mass="46894">KLPPIKGKKPKRRKAFTEQQDTFCNFWMVVKLITGVLFFIVLVVLASVSFWSLRQISDLQDKIAASDNSDKITASILKLQLQLAEVNVSVMSVKTGQGSLLDISNTIADIKIKLTALETSNKKLQESVSSSNEMLSVPKQVKMLSENAVTMGSDILHLKDTTLEKTADLDKRIAALEASVADKYRATNNSVDRQELKSFNGSLTLDLQSIRQMLANQTTRVDALEALTRSKPDSALNTSNQEKVPETTHTVEMLEFLAFKTDIMNNFEHLNETFVAVSDELDTVADRLDSQDNAILNLTSAVSKIMNNIADHLPETLPESTTLGDTTTATSTLSSINTLQQEKVTDPTSSKTVIHIEGINSLKDLNKAFHNGWPVENGQLNIEELNNLGPADVNVNEMKQFDIDGNGLYSENEMAAALGFRHNPR</sequence>
<feature type="non-terminal residue" evidence="3">
    <location>
        <position position="1"/>
    </location>
</feature>
<protein>
    <recommendedName>
        <fullName evidence="4">EF-hand domain-containing protein</fullName>
    </recommendedName>
</protein>
<keyword evidence="1" id="KW-0812">Transmembrane</keyword>
<reference evidence="3" key="1">
    <citation type="submission" date="2014-12" db="EMBL/GenBank/DDBJ databases">
        <title>Insight into the proteome of Arion vulgaris.</title>
        <authorList>
            <person name="Aradska J."/>
            <person name="Bulat T."/>
            <person name="Smidak R."/>
            <person name="Sarate P."/>
            <person name="Gangsoo J."/>
            <person name="Sialana F."/>
            <person name="Bilban M."/>
            <person name="Lubec G."/>
        </authorList>
    </citation>
    <scope>NUCLEOTIDE SEQUENCE</scope>
    <source>
        <tissue evidence="3">Skin</tissue>
    </source>
</reference>
<dbReference type="PANTHER" id="PTHR15717:SF2">
    <property type="entry name" value="EF-HAND CALCIUM-BINDING DOMAIN-CONTAINING PROTEIN 14"/>
    <property type="match status" value="1"/>
</dbReference>
<proteinExistence type="predicted"/>
<dbReference type="AlphaFoldDB" id="A0A0B6ZKM3"/>
<keyword evidence="1" id="KW-0472">Membrane</keyword>
<accession>A0A0B6ZKM3</accession>
<feature type="transmembrane region" description="Helical" evidence="1">
    <location>
        <begin position="32"/>
        <end position="53"/>
    </location>
</feature>
<dbReference type="EMBL" id="HACG01021439">
    <property type="protein sequence ID" value="CEK68304.1"/>
    <property type="molecule type" value="Transcribed_RNA"/>
</dbReference>
<evidence type="ECO:0000313" key="2">
    <source>
        <dbReference type="EMBL" id="CEK68304.1"/>
    </source>
</evidence>
<dbReference type="EMBL" id="HACG01021440">
    <property type="protein sequence ID" value="CEK68305.1"/>
    <property type="molecule type" value="Transcribed_RNA"/>
</dbReference>
<dbReference type="PANTHER" id="PTHR15717">
    <property type="entry name" value="PROTEIN KIAA0494"/>
    <property type="match status" value="1"/>
</dbReference>
<evidence type="ECO:0008006" key="4">
    <source>
        <dbReference type="Google" id="ProtNLM"/>
    </source>
</evidence>
<evidence type="ECO:0000313" key="3">
    <source>
        <dbReference type="EMBL" id="CEK68305.1"/>
    </source>
</evidence>
<gene>
    <name evidence="3" type="primary">ORF65862</name>
    <name evidence="2" type="synonym">ORF65858</name>
</gene>
<name>A0A0B6ZKM3_9EUPU</name>
<organism evidence="3">
    <name type="scientific">Arion vulgaris</name>
    <dbReference type="NCBI Taxonomy" id="1028688"/>
    <lineage>
        <taxon>Eukaryota</taxon>
        <taxon>Metazoa</taxon>
        <taxon>Spiralia</taxon>
        <taxon>Lophotrochozoa</taxon>
        <taxon>Mollusca</taxon>
        <taxon>Gastropoda</taxon>
        <taxon>Heterobranchia</taxon>
        <taxon>Euthyneura</taxon>
        <taxon>Panpulmonata</taxon>
        <taxon>Eupulmonata</taxon>
        <taxon>Stylommatophora</taxon>
        <taxon>Helicina</taxon>
        <taxon>Arionoidea</taxon>
        <taxon>Arionidae</taxon>
        <taxon>Arion</taxon>
    </lineage>
</organism>
<dbReference type="InterPro" id="IPR042352">
    <property type="entry name" value="EFCAB14"/>
</dbReference>